<evidence type="ECO:0000259" key="9">
    <source>
        <dbReference type="Pfam" id="PF05486"/>
    </source>
</evidence>
<dbReference type="GO" id="GO:0045900">
    <property type="term" value="P:negative regulation of translational elongation"/>
    <property type="evidence" value="ECO:0007669"/>
    <property type="project" value="InterPro"/>
</dbReference>
<dbReference type="PANTHER" id="PTHR12834:SF12">
    <property type="entry name" value="SIGNAL RECOGNITION PARTICLE 9 KDA PROTEIN"/>
    <property type="match status" value="1"/>
</dbReference>
<reference evidence="10" key="1">
    <citation type="submission" date="2021-12" db="EMBL/GenBank/DDBJ databases">
        <authorList>
            <person name="King R."/>
        </authorList>
    </citation>
    <scope>NUCLEOTIDE SEQUENCE</scope>
</reference>
<dbReference type="Pfam" id="PF05486">
    <property type="entry name" value="SRP9-21"/>
    <property type="match status" value="1"/>
</dbReference>
<dbReference type="InterPro" id="IPR039914">
    <property type="entry name" value="SRP9-like"/>
</dbReference>
<dbReference type="SUPFAM" id="SSF54762">
    <property type="entry name" value="Signal recognition particle alu RNA binding heterodimer, SRP9/14"/>
    <property type="match status" value="1"/>
</dbReference>
<dbReference type="AlphaFoldDB" id="A0A9N9ZZJ7"/>
<keyword evidence="7" id="KW-0687">Ribonucleoprotein</keyword>
<evidence type="ECO:0000256" key="2">
    <source>
        <dbReference type="ARBA" id="ARBA00009193"/>
    </source>
</evidence>
<dbReference type="InterPro" id="IPR009018">
    <property type="entry name" value="Signal_recog_particle_SRP9/14"/>
</dbReference>
<comment type="similarity">
    <text evidence="2">Belongs to the SRP9 family.</text>
</comment>
<dbReference type="GO" id="GO:0008312">
    <property type="term" value="F:7S RNA binding"/>
    <property type="evidence" value="ECO:0007669"/>
    <property type="project" value="InterPro"/>
</dbReference>
<dbReference type="Proteomes" id="UP001152759">
    <property type="component" value="Chromosome 1"/>
</dbReference>
<evidence type="ECO:0000313" key="10">
    <source>
        <dbReference type="EMBL" id="CAH0381057.1"/>
    </source>
</evidence>
<comment type="subcellular location">
    <subcellularLocation>
        <location evidence="1">Cytoplasm</location>
    </subcellularLocation>
</comment>
<protein>
    <recommendedName>
        <fullName evidence="3">Signal recognition particle 9 kDa protein</fullName>
    </recommendedName>
</protein>
<dbReference type="PANTHER" id="PTHR12834">
    <property type="entry name" value="SIGNAL RECOGNITION PARTICLE 9 KDA PROTEIN"/>
    <property type="match status" value="1"/>
</dbReference>
<name>A0A9N9ZZJ7_BEMTA</name>
<dbReference type="Gene3D" id="3.30.720.10">
    <property type="entry name" value="Signal recognition particle alu RNA binding heterodimer, srp9/1"/>
    <property type="match status" value="1"/>
</dbReference>
<dbReference type="InterPro" id="IPR008832">
    <property type="entry name" value="SRP9"/>
</dbReference>
<evidence type="ECO:0000256" key="5">
    <source>
        <dbReference type="ARBA" id="ARBA00022884"/>
    </source>
</evidence>
<evidence type="ECO:0000256" key="8">
    <source>
        <dbReference type="ARBA" id="ARBA00045462"/>
    </source>
</evidence>
<accession>A0A9N9ZZJ7</accession>
<keyword evidence="4" id="KW-0963">Cytoplasm</keyword>
<evidence type="ECO:0000256" key="3">
    <source>
        <dbReference type="ARBA" id="ARBA00020414"/>
    </source>
</evidence>
<dbReference type="InterPro" id="IPR039432">
    <property type="entry name" value="SRP9_dom"/>
</dbReference>
<dbReference type="PIRSF" id="PIRSF017029">
    <property type="entry name" value="Signal_recog_particle_SRP9"/>
    <property type="match status" value="1"/>
</dbReference>
<dbReference type="EMBL" id="OU963862">
    <property type="protein sequence ID" value="CAH0381057.1"/>
    <property type="molecule type" value="Genomic_DNA"/>
</dbReference>
<evidence type="ECO:0000313" key="11">
    <source>
        <dbReference type="Proteomes" id="UP001152759"/>
    </source>
</evidence>
<keyword evidence="11" id="KW-1185">Reference proteome</keyword>
<dbReference type="GO" id="GO:0006614">
    <property type="term" value="P:SRP-dependent cotranslational protein targeting to membrane"/>
    <property type="evidence" value="ECO:0007669"/>
    <property type="project" value="InterPro"/>
</dbReference>
<evidence type="ECO:0000256" key="6">
    <source>
        <dbReference type="ARBA" id="ARBA00023135"/>
    </source>
</evidence>
<feature type="non-terminal residue" evidence="10">
    <location>
        <position position="1"/>
    </location>
</feature>
<keyword evidence="5" id="KW-0694">RNA-binding</keyword>
<keyword evidence="6" id="KW-0733">Signal recognition particle</keyword>
<feature type="domain" description="SRP9" evidence="9">
    <location>
        <begin position="5"/>
        <end position="36"/>
    </location>
</feature>
<gene>
    <name evidence="10" type="ORF">BEMITA_LOCUS743</name>
</gene>
<evidence type="ECO:0000256" key="4">
    <source>
        <dbReference type="ARBA" id="ARBA00022490"/>
    </source>
</evidence>
<organism evidence="10 11">
    <name type="scientific">Bemisia tabaci</name>
    <name type="common">Sweetpotato whitefly</name>
    <name type="synonym">Aleurodes tabaci</name>
    <dbReference type="NCBI Taxonomy" id="7038"/>
    <lineage>
        <taxon>Eukaryota</taxon>
        <taxon>Metazoa</taxon>
        <taxon>Ecdysozoa</taxon>
        <taxon>Arthropoda</taxon>
        <taxon>Hexapoda</taxon>
        <taxon>Insecta</taxon>
        <taxon>Pterygota</taxon>
        <taxon>Neoptera</taxon>
        <taxon>Paraneoptera</taxon>
        <taxon>Hemiptera</taxon>
        <taxon>Sternorrhyncha</taxon>
        <taxon>Aleyrodoidea</taxon>
        <taxon>Aleyrodidae</taxon>
        <taxon>Aleyrodinae</taxon>
        <taxon>Bemisia</taxon>
    </lineage>
</organism>
<evidence type="ECO:0000256" key="7">
    <source>
        <dbReference type="ARBA" id="ARBA00023274"/>
    </source>
</evidence>
<comment type="function">
    <text evidence="8">Component of the signal recognition particle (SRP) complex, a ribonucleoprotein complex that mediates the cotranslational targeting of secretory and membrane proteins to the endoplasmic reticulum (ER). SRP9 together with SRP14 and the Alu portion of the SRP RNA, constitutes the elongation arrest domain of SRP. The complex of SRP9 and SRP14 is required for SRP RNA binding.</text>
</comment>
<dbReference type="GO" id="GO:0005786">
    <property type="term" value="C:signal recognition particle, endoplasmic reticulum targeting"/>
    <property type="evidence" value="ECO:0007669"/>
    <property type="project" value="UniProtKB-KW"/>
</dbReference>
<evidence type="ECO:0000256" key="1">
    <source>
        <dbReference type="ARBA" id="ARBA00004496"/>
    </source>
</evidence>
<proteinExistence type="inferred from homology"/>
<sequence length="50" mass="6058">MVYTKTWDEFEKTASSLYLRNPMKIRYVMKYNHNEQCLDLRITDNVVVSI</sequence>